<keyword evidence="4" id="KW-1134">Transmembrane beta strand</keyword>
<dbReference type="GO" id="GO:0015288">
    <property type="term" value="F:porin activity"/>
    <property type="evidence" value="ECO:0007669"/>
    <property type="project" value="TreeGrafter"/>
</dbReference>
<evidence type="ECO:0000256" key="1">
    <source>
        <dbReference type="ARBA" id="ARBA00004442"/>
    </source>
</evidence>
<evidence type="ECO:0000256" key="8">
    <source>
        <dbReference type="SAM" id="Coils"/>
    </source>
</evidence>
<dbReference type="PANTHER" id="PTHR30026">
    <property type="entry name" value="OUTER MEMBRANE PROTEIN TOLC"/>
    <property type="match status" value="1"/>
</dbReference>
<comment type="subcellular location">
    <subcellularLocation>
        <location evidence="1">Cell outer membrane</location>
    </subcellularLocation>
</comment>
<dbReference type="eggNOG" id="COG1538">
    <property type="taxonomic scope" value="Bacteria"/>
</dbReference>
<dbReference type="STRING" id="1142394.PSMK_14880"/>
<keyword evidence="10" id="KW-1185">Reference proteome</keyword>
<accession>I0IEF9</accession>
<evidence type="ECO:0000256" key="5">
    <source>
        <dbReference type="ARBA" id="ARBA00022692"/>
    </source>
</evidence>
<dbReference type="InterPro" id="IPR003423">
    <property type="entry name" value="OMP_efflux"/>
</dbReference>
<dbReference type="GO" id="GO:0009279">
    <property type="term" value="C:cell outer membrane"/>
    <property type="evidence" value="ECO:0007669"/>
    <property type="project" value="UniProtKB-SubCell"/>
</dbReference>
<keyword evidence="6" id="KW-0472">Membrane</keyword>
<dbReference type="InterPro" id="IPR051906">
    <property type="entry name" value="TolC-like"/>
</dbReference>
<dbReference type="HOGENOM" id="CLU_022604_2_0_0"/>
<evidence type="ECO:0000256" key="3">
    <source>
        <dbReference type="ARBA" id="ARBA00022448"/>
    </source>
</evidence>
<keyword evidence="7" id="KW-0998">Cell outer membrane</keyword>
<evidence type="ECO:0000313" key="10">
    <source>
        <dbReference type="Proteomes" id="UP000007881"/>
    </source>
</evidence>
<dbReference type="EMBL" id="AP012338">
    <property type="protein sequence ID" value="BAM03647.1"/>
    <property type="molecule type" value="Genomic_DNA"/>
</dbReference>
<name>I0IEF9_PHYMF</name>
<dbReference type="GO" id="GO:0015562">
    <property type="term" value="F:efflux transmembrane transporter activity"/>
    <property type="evidence" value="ECO:0007669"/>
    <property type="project" value="InterPro"/>
</dbReference>
<protein>
    <submittedName>
        <fullName evidence="9">Putative efflux system outer membrane protein</fullName>
    </submittedName>
</protein>
<dbReference type="GO" id="GO:1990281">
    <property type="term" value="C:efflux pump complex"/>
    <property type="evidence" value="ECO:0007669"/>
    <property type="project" value="TreeGrafter"/>
</dbReference>
<evidence type="ECO:0000256" key="4">
    <source>
        <dbReference type="ARBA" id="ARBA00022452"/>
    </source>
</evidence>
<keyword evidence="3" id="KW-0813">Transport</keyword>
<dbReference type="Pfam" id="PF02321">
    <property type="entry name" value="OEP"/>
    <property type="match status" value="1"/>
</dbReference>
<evidence type="ECO:0000256" key="7">
    <source>
        <dbReference type="ARBA" id="ARBA00023237"/>
    </source>
</evidence>
<gene>
    <name evidence="9" type="ordered locus">PSMK_14880</name>
</gene>
<evidence type="ECO:0000256" key="6">
    <source>
        <dbReference type="ARBA" id="ARBA00023136"/>
    </source>
</evidence>
<dbReference type="AlphaFoldDB" id="I0IEF9"/>
<dbReference type="Gene3D" id="1.20.1600.10">
    <property type="entry name" value="Outer membrane efflux proteins (OEP)"/>
    <property type="match status" value="1"/>
</dbReference>
<comment type="similarity">
    <text evidence="2">Belongs to the outer membrane factor (OMF) (TC 1.B.17) family.</text>
</comment>
<dbReference type="Proteomes" id="UP000007881">
    <property type="component" value="Chromosome"/>
</dbReference>
<sequence length="546" mass="58344">MASLGCLALTGCLAPERSPLLGVDWPEATREAVADAAEDAAAEAPAVGFAAGEAEAVRIGGSGELRLTLGRTLLMTLAANRELAVSAQSPAIAAALQRVQRGVFDPEAFAELTYQERSITETSRATGERFSVDGDDLRTVAGLRQLLPTGTEVELSVDQQRSSSDRAPEQQDARLGLTVTQQLLRGAGPAANLVRLRQAGLDVDASRHELRGFVQRLLADAERAWWLYRLAGQRLALFERALELAEQQSEAARRRIAAGALAPNAGAAAEAEAALRRQDLIDARSLREARRLALLRLLGGPTGDLDGPADADWLTRPVATEAPGDDAFGADPPPVDDLEERVALATRVRPELLEARVRLEQDRLETVLTRNGLLPRLEVFLDLGKAGFDDTFAGSFDDLDSESYDLATGFRFVAPLGNERAEGFDRAASATRAQSAAAVANLVQLVRLEVRRAAVELERARQQIAASRATLAFQRSVAAGERQRFEAGEATSLDAALAGRDLLAAEIAVVTSRTEHRLALIDLQLAEGSLLQRRGIGVEAGGDAAR</sequence>
<reference evidence="9 10" key="1">
    <citation type="submission" date="2012-02" db="EMBL/GenBank/DDBJ databases">
        <title>Complete genome sequence of Phycisphaera mikurensis NBRC 102666.</title>
        <authorList>
            <person name="Ankai A."/>
            <person name="Hosoyama A."/>
            <person name="Terui Y."/>
            <person name="Sekine M."/>
            <person name="Fukai R."/>
            <person name="Kato Y."/>
            <person name="Nakamura S."/>
            <person name="Yamada-Narita S."/>
            <person name="Kawakoshi A."/>
            <person name="Fukunaga Y."/>
            <person name="Yamazaki S."/>
            <person name="Fujita N."/>
        </authorList>
    </citation>
    <scope>NUCLEOTIDE SEQUENCE [LARGE SCALE GENOMIC DNA]</scope>
    <source>
        <strain evidence="10">NBRC 102666 / KCTC 22515 / FYK2301M01</strain>
    </source>
</reference>
<dbReference type="PANTHER" id="PTHR30026:SF23">
    <property type="entry name" value="TO APRF-PUTATIVE OUTER MEMBRANE EFFLUX PROTEIN OR SECRETED ALKALINE PHOSPHATASE-RELATED"/>
    <property type="match status" value="1"/>
</dbReference>
<feature type="coiled-coil region" evidence="8">
    <location>
        <begin position="443"/>
        <end position="470"/>
    </location>
</feature>
<proteinExistence type="inferred from homology"/>
<dbReference type="KEGG" id="phm:PSMK_14880"/>
<keyword evidence="5" id="KW-0812">Transmembrane</keyword>
<evidence type="ECO:0000313" key="9">
    <source>
        <dbReference type="EMBL" id="BAM03647.1"/>
    </source>
</evidence>
<organism evidence="9 10">
    <name type="scientific">Phycisphaera mikurensis (strain NBRC 102666 / KCTC 22515 / FYK2301M01)</name>
    <dbReference type="NCBI Taxonomy" id="1142394"/>
    <lineage>
        <taxon>Bacteria</taxon>
        <taxon>Pseudomonadati</taxon>
        <taxon>Planctomycetota</taxon>
        <taxon>Phycisphaerae</taxon>
        <taxon>Phycisphaerales</taxon>
        <taxon>Phycisphaeraceae</taxon>
        <taxon>Phycisphaera</taxon>
    </lineage>
</organism>
<evidence type="ECO:0000256" key="2">
    <source>
        <dbReference type="ARBA" id="ARBA00007613"/>
    </source>
</evidence>
<dbReference type="SUPFAM" id="SSF56954">
    <property type="entry name" value="Outer membrane efflux proteins (OEP)"/>
    <property type="match status" value="1"/>
</dbReference>
<keyword evidence="8" id="KW-0175">Coiled coil</keyword>